<keyword evidence="1" id="KW-0046">Antibiotic resistance</keyword>
<keyword evidence="3" id="KW-0012">Acyltransferase</keyword>
<dbReference type="PROSITE" id="PS51186">
    <property type="entry name" value="GNAT"/>
    <property type="match status" value="1"/>
</dbReference>
<accession>A0ABZ3F0B0</accession>
<protein>
    <submittedName>
        <fullName evidence="3">GNAT family N-acetyltransferase</fullName>
        <ecNumber evidence="3">2.3.1.-</ecNumber>
    </submittedName>
</protein>
<dbReference type="EC" id="2.3.1.-" evidence="3"/>
<dbReference type="SUPFAM" id="SSF55729">
    <property type="entry name" value="Acyl-CoA N-acyltransferases (Nat)"/>
    <property type="match status" value="1"/>
</dbReference>
<feature type="domain" description="N-acetyltransferase" evidence="2">
    <location>
        <begin position="6"/>
        <end position="162"/>
    </location>
</feature>
<evidence type="ECO:0000313" key="4">
    <source>
        <dbReference type="Proteomes" id="UP001451571"/>
    </source>
</evidence>
<evidence type="ECO:0000259" key="2">
    <source>
        <dbReference type="PROSITE" id="PS51186"/>
    </source>
</evidence>
<dbReference type="GO" id="GO:0016746">
    <property type="term" value="F:acyltransferase activity"/>
    <property type="evidence" value="ECO:0007669"/>
    <property type="project" value="UniProtKB-KW"/>
</dbReference>
<dbReference type="Gene3D" id="3.40.630.30">
    <property type="match status" value="1"/>
</dbReference>
<keyword evidence="3" id="KW-0808">Transferase</keyword>
<dbReference type="PANTHER" id="PTHR31438">
    <property type="entry name" value="LYSINE N-ACYLTRANSFERASE C17G9.06C-RELATED"/>
    <property type="match status" value="1"/>
</dbReference>
<keyword evidence="4" id="KW-1185">Reference proteome</keyword>
<gene>
    <name evidence="3" type="ORF">V6984_07260</name>
</gene>
<dbReference type="RefSeq" id="WP_342759117.1">
    <property type="nucleotide sequence ID" value="NZ_CP146256.1"/>
</dbReference>
<proteinExistence type="predicted"/>
<dbReference type="InterPro" id="IPR016181">
    <property type="entry name" value="Acyl_CoA_acyltransferase"/>
</dbReference>
<dbReference type="Proteomes" id="UP001451571">
    <property type="component" value="Chromosome"/>
</dbReference>
<dbReference type="PANTHER" id="PTHR31438:SF1">
    <property type="entry name" value="LYSINE N-ACYLTRANSFERASE C17G9.06C-RELATED"/>
    <property type="match status" value="1"/>
</dbReference>
<dbReference type="Pfam" id="PF13523">
    <property type="entry name" value="Acetyltransf_8"/>
    <property type="match status" value="1"/>
</dbReference>
<dbReference type="InterPro" id="IPR000182">
    <property type="entry name" value="GNAT_dom"/>
</dbReference>
<evidence type="ECO:0000256" key="1">
    <source>
        <dbReference type="ARBA" id="ARBA00023251"/>
    </source>
</evidence>
<dbReference type="EMBL" id="CP146256">
    <property type="protein sequence ID" value="XAH75550.1"/>
    <property type="molecule type" value="Genomic_DNA"/>
</dbReference>
<evidence type="ECO:0000313" key="3">
    <source>
        <dbReference type="EMBL" id="XAH75550.1"/>
    </source>
</evidence>
<name>A0ABZ3F0B0_9FIRM</name>
<sequence length="162" mass="19065">MRSNELLLRPLDDADIDLLTSWLNKDYILKWYHDADEWLGEIHKRHDVYSWIHHFIVMDCETPIGFCQYYDCYAAGDMEDWYSVSAPDDTFSIDYLIGNEAYLGKGYGKAIVGLLTDTIRTVERARRIVVQPEPENHASNHVLIANGYVYDEKRKYYYKLLI</sequence>
<reference evidence="3 4" key="1">
    <citation type="submission" date="2024-02" db="EMBL/GenBank/DDBJ databases">
        <title>Bacterial strain from lacustrine sediment.</title>
        <authorList>
            <person name="Petit C."/>
            <person name="Fadhlaoui K."/>
        </authorList>
    </citation>
    <scope>NUCLEOTIDE SEQUENCE [LARGE SCALE GENOMIC DNA]</scope>
    <source>
        <strain evidence="3 4">IPX-CK</strain>
    </source>
</reference>
<organism evidence="3 4">
    <name type="scientific">Kineothrix sedimenti</name>
    <dbReference type="NCBI Taxonomy" id="3123317"/>
    <lineage>
        <taxon>Bacteria</taxon>
        <taxon>Bacillati</taxon>
        <taxon>Bacillota</taxon>
        <taxon>Clostridia</taxon>
        <taxon>Lachnospirales</taxon>
        <taxon>Lachnospiraceae</taxon>
        <taxon>Kineothrix</taxon>
    </lineage>
</organism>